<proteinExistence type="predicted"/>
<feature type="compositionally biased region" description="Basic residues" evidence="1">
    <location>
        <begin position="16"/>
        <end position="25"/>
    </location>
</feature>
<evidence type="ECO:0000256" key="1">
    <source>
        <dbReference type="SAM" id="MobiDB-lite"/>
    </source>
</evidence>
<accession>A0A6D2HEU3</accession>
<name>A0A6D2HEU3_9BRAS</name>
<reference evidence="2" key="1">
    <citation type="submission" date="2020-01" db="EMBL/GenBank/DDBJ databases">
        <authorList>
            <person name="Mishra B."/>
        </authorList>
    </citation>
    <scope>NUCLEOTIDE SEQUENCE [LARGE SCALE GENOMIC DNA]</scope>
</reference>
<feature type="compositionally biased region" description="Low complexity" evidence="1">
    <location>
        <begin position="61"/>
        <end position="70"/>
    </location>
</feature>
<gene>
    <name evidence="2" type="ORF">MERR_LOCUS1340</name>
</gene>
<protein>
    <submittedName>
        <fullName evidence="2">Uncharacterized protein</fullName>
    </submittedName>
</protein>
<evidence type="ECO:0000313" key="2">
    <source>
        <dbReference type="EMBL" id="CAA7014106.1"/>
    </source>
</evidence>
<dbReference type="Proteomes" id="UP000467841">
    <property type="component" value="Unassembled WGS sequence"/>
</dbReference>
<dbReference type="AlphaFoldDB" id="A0A6D2HEU3"/>
<feature type="region of interest" description="Disordered" evidence="1">
    <location>
        <begin position="61"/>
        <end position="90"/>
    </location>
</feature>
<feature type="region of interest" description="Disordered" evidence="1">
    <location>
        <begin position="1"/>
        <end position="47"/>
    </location>
</feature>
<keyword evidence="3" id="KW-1185">Reference proteome</keyword>
<dbReference type="EMBL" id="CACVBM020000088">
    <property type="protein sequence ID" value="CAA7014106.1"/>
    <property type="molecule type" value="Genomic_DNA"/>
</dbReference>
<organism evidence="2 3">
    <name type="scientific">Microthlaspi erraticum</name>
    <dbReference type="NCBI Taxonomy" id="1685480"/>
    <lineage>
        <taxon>Eukaryota</taxon>
        <taxon>Viridiplantae</taxon>
        <taxon>Streptophyta</taxon>
        <taxon>Embryophyta</taxon>
        <taxon>Tracheophyta</taxon>
        <taxon>Spermatophyta</taxon>
        <taxon>Magnoliopsida</taxon>
        <taxon>eudicotyledons</taxon>
        <taxon>Gunneridae</taxon>
        <taxon>Pentapetalae</taxon>
        <taxon>rosids</taxon>
        <taxon>malvids</taxon>
        <taxon>Brassicales</taxon>
        <taxon>Brassicaceae</taxon>
        <taxon>Coluteocarpeae</taxon>
        <taxon>Microthlaspi</taxon>
    </lineage>
</organism>
<feature type="compositionally biased region" description="Basic and acidic residues" evidence="1">
    <location>
        <begin position="74"/>
        <end position="90"/>
    </location>
</feature>
<evidence type="ECO:0000313" key="3">
    <source>
        <dbReference type="Proteomes" id="UP000467841"/>
    </source>
</evidence>
<sequence>MSWGAIVGPGFPSRNPAHKAHHLSPKVKISPLRPSKSDLEPTKYPCPKSSCLLSELLVKTKSSSSSTESSPQAEFERVKRESRFDVQIRK</sequence>
<comment type="caution">
    <text evidence="2">The sequence shown here is derived from an EMBL/GenBank/DDBJ whole genome shotgun (WGS) entry which is preliminary data.</text>
</comment>